<name>A0A4D6MCV6_VIGUN</name>
<dbReference type="Proteomes" id="UP000501690">
    <property type="component" value="Linkage Group LG7"/>
</dbReference>
<dbReference type="AlphaFoldDB" id="A0A4D6MCV6"/>
<accession>A0A4D6MCV6</accession>
<reference evidence="1 2" key="1">
    <citation type="submission" date="2019-04" db="EMBL/GenBank/DDBJ databases">
        <title>An improved genome assembly and genetic linkage map for asparagus bean, Vigna unguiculata ssp. sesquipedialis.</title>
        <authorList>
            <person name="Xia Q."/>
            <person name="Zhang R."/>
            <person name="Dong Y."/>
        </authorList>
    </citation>
    <scope>NUCLEOTIDE SEQUENCE [LARGE SCALE GENOMIC DNA]</scope>
    <source>
        <tissue evidence="1">Leaf</tissue>
    </source>
</reference>
<keyword evidence="2" id="KW-1185">Reference proteome</keyword>
<evidence type="ECO:0000313" key="2">
    <source>
        <dbReference type="Proteomes" id="UP000501690"/>
    </source>
</evidence>
<proteinExistence type="predicted"/>
<organism evidence="1 2">
    <name type="scientific">Vigna unguiculata</name>
    <name type="common">Cowpea</name>
    <dbReference type="NCBI Taxonomy" id="3917"/>
    <lineage>
        <taxon>Eukaryota</taxon>
        <taxon>Viridiplantae</taxon>
        <taxon>Streptophyta</taxon>
        <taxon>Embryophyta</taxon>
        <taxon>Tracheophyta</taxon>
        <taxon>Spermatophyta</taxon>
        <taxon>Magnoliopsida</taxon>
        <taxon>eudicotyledons</taxon>
        <taxon>Gunneridae</taxon>
        <taxon>Pentapetalae</taxon>
        <taxon>rosids</taxon>
        <taxon>fabids</taxon>
        <taxon>Fabales</taxon>
        <taxon>Fabaceae</taxon>
        <taxon>Papilionoideae</taxon>
        <taxon>50 kb inversion clade</taxon>
        <taxon>NPAAA clade</taxon>
        <taxon>indigoferoid/millettioid clade</taxon>
        <taxon>Phaseoleae</taxon>
        <taxon>Vigna</taxon>
    </lineage>
</organism>
<sequence>MLQLGLNVDGRTGSFVSVMKLCDMTNGDDDNECGGAEQRGAYVASTVVVDIRWNRWILATVMEFLLFHDERSR</sequence>
<protein>
    <submittedName>
        <fullName evidence="1">Uncharacterized protein</fullName>
    </submittedName>
</protein>
<dbReference type="EMBL" id="CP039351">
    <property type="protein sequence ID" value="QCD99195.1"/>
    <property type="molecule type" value="Genomic_DNA"/>
</dbReference>
<gene>
    <name evidence="1" type="ORF">DEO72_LG7g476</name>
</gene>
<evidence type="ECO:0000313" key="1">
    <source>
        <dbReference type="EMBL" id="QCD99195.1"/>
    </source>
</evidence>